<gene>
    <name evidence="4" type="ORF">F3F73_23140</name>
</gene>
<dbReference type="InterPro" id="IPR001296">
    <property type="entry name" value="Glyco_trans_1"/>
</dbReference>
<evidence type="ECO:0000256" key="1">
    <source>
        <dbReference type="ARBA" id="ARBA00022679"/>
    </source>
</evidence>
<dbReference type="Proteomes" id="UP000422221">
    <property type="component" value="Unassembled WGS sequence"/>
</dbReference>
<dbReference type="InterPro" id="IPR028098">
    <property type="entry name" value="Glyco_trans_4-like_N"/>
</dbReference>
<feature type="domain" description="Glycosyl transferase family 1" evidence="2">
    <location>
        <begin position="189"/>
        <end position="352"/>
    </location>
</feature>
<name>A0A7J4XCH7_9BACE</name>
<keyword evidence="1 4" id="KW-0808">Transferase</keyword>
<dbReference type="Pfam" id="PF13439">
    <property type="entry name" value="Glyco_transf_4"/>
    <property type="match status" value="1"/>
</dbReference>
<dbReference type="AlphaFoldDB" id="A0A7J4XCH7"/>
<dbReference type="PANTHER" id="PTHR46401">
    <property type="entry name" value="GLYCOSYLTRANSFERASE WBBK-RELATED"/>
    <property type="match status" value="1"/>
</dbReference>
<evidence type="ECO:0000259" key="2">
    <source>
        <dbReference type="Pfam" id="PF00534"/>
    </source>
</evidence>
<dbReference type="CDD" id="cd03809">
    <property type="entry name" value="GT4_MtfB-like"/>
    <property type="match status" value="1"/>
</dbReference>
<evidence type="ECO:0000313" key="4">
    <source>
        <dbReference type="EMBL" id="KAA3756766.1"/>
    </source>
</evidence>
<accession>A0A7J4XCH7</accession>
<proteinExistence type="predicted"/>
<reference evidence="4 5" key="1">
    <citation type="journal article" date="2019" name="Nat. Med.">
        <title>A library of human gut bacterial isolates paired with longitudinal multiomics data enables mechanistic microbiome research.</title>
        <authorList>
            <person name="Poyet M."/>
            <person name="Groussin M."/>
            <person name="Gibbons S.M."/>
            <person name="Avila-Pacheco J."/>
            <person name="Jiang X."/>
            <person name="Kearney S.M."/>
            <person name="Perrotta A.R."/>
            <person name="Berdy B."/>
            <person name="Zhao S."/>
            <person name="Lieberman T.D."/>
            <person name="Swanson P.K."/>
            <person name="Smith M."/>
            <person name="Roesemann S."/>
            <person name="Alexander J.E."/>
            <person name="Rich S.A."/>
            <person name="Livny J."/>
            <person name="Vlamakis H."/>
            <person name="Clish C."/>
            <person name="Bullock K."/>
            <person name="Deik A."/>
            <person name="Scott J."/>
            <person name="Pierce K.A."/>
            <person name="Xavier R.J."/>
            <person name="Alm E.J."/>
        </authorList>
    </citation>
    <scope>NUCLEOTIDE SEQUENCE [LARGE SCALE GENOMIC DNA]</scope>
    <source>
        <strain evidence="4 5">BIOML-A10</strain>
    </source>
</reference>
<dbReference type="RefSeq" id="WP_130059806.1">
    <property type="nucleotide sequence ID" value="NZ_JADNPJ010000028.1"/>
</dbReference>
<evidence type="ECO:0000313" key="5">
    <source>
        <dbReference type="Proteomes" id="UP000422221"/>
    </source>
</evidence>
<sequence length="375" mass="43590">MKKRLLIDVNSIVSYYVSGKTNGIGRTTLELIQALNKENQLPFEIMLYSQNMKGVGGKNTKLTFKNKHLYIPYRENYNKLISKIPIKEWLTGYDLMHIPHNYGYVYDPKKCIITLHDAMFMKIQDKTFEHEKLRMVIPPIMHSCKHIITCSKASKKDIIETMQIEPEKISVIYWGVKHEIFHPIEKKEDILKKFQINSPYFLSVSCSTGRKRTDLLIESYMNFCTEQVQHDLILVWRNPPQELQKEIRKKGLDNRIHFLSNITDTDLALLYNGATAMFFPSAYEGFGLPILEAMACGTLVITCRNSSLEEVGGEAAIYMDECDLKKSMSDLMKRLENKDIVTENYRNKSIAQAQKFSWEKAAQQYIKLYQQLLNI</sequence>
<comment type="caution">
    <text evidence="4">The sequence shown here is derived from an EMBL/GenBank/DDBJ whole genome shotgun (WGS) entry which is preliminary data.</text>
</comment>
<dbReference type="Pfam" id="PF00534">
    <property type="entry name" value="Glycos_transf_1"/>
    <property type="match status" value="1"/>
</dbReference>
<dbReference type="Gene3D" id="3.40.50.2000">
    <property type="entry name" value="Glycogen Phosphorylase B"/>
    <property type="match status" value="2"/>
</dbReference>
<protein>
    <submittedName>
        <fullName evidence="4">Glycosyltransferase family 4 protein</fullName>
    </submittedName>
</protein>
<organism evidence="4 5">
    <name type="scientific">Bacteroides salyersiae</name>
    <dbReference type="NCBI Taxonomy" id="291644"/>
    <lineage>
        <taxon>Bacteria</taxon>
        <taxon>Pseudomonadati</taxon>
        <taxon>Bacteroidota</taxon>
        <taxon>Bacteroidia</taxon>
        <taxon>Bacteroidales</taxon>
        <taxon>Bacteroidaceae</taxon>
        <taxon>Bacteroides</taxon>
    </lineage>
</organism>
<evidence type="ECO:0000259" key="3">
    <source>
        <dbReference type="Pfam" id="PF13439"/>
    </source>
</evidence>
<dbReference type="PANTHER" id="PTHR46401:SF2">
    <property type="entry name" value="GLYCOSYLTRANSFERASE WBBK-RELATED"/>
    <property type="match status" value="1"/>
</dbReference>
<dbReference type="GO" id="GO:0016757">
    <property type="term" value="F:glycosyltransferase activity"/>
    <property type="evidence" value="ECO:0007669"/>
    <property type="project" value="InterPro"/>
</dbReference>
<feature type="domain" description="Glycosyltransferase subfamily 4-like N-terminal" evidence="3">
    <location>
        <begin position="22"/>
        <end position="178"/>
    </location>
</feature>
<dbReference type="EMBL" id="VWMK01000041">
    <property type="protein sequence ID" value="KAA3756766.1"/>
    <property type="molecule type" value="Genomic_DNA"/>
</dbReference>
<dbReference type="SUPFAM" id="SSF53756">
    <property type="entry name" value="UDP-Glycosyltransferase/glycogen phosphorylase"/>
    <property type="match status" value="1"/>
</dbReference>